<dbReference type="InterPro" id="IPR002048">
    <property type="entry name" value="EF_hand_dom"/>
</dbReference>
<evidence type="ECO:0000256" key="2">
    <source>
        <dbReference type="ARBA" id="ARBA00022707"/>
    </source>
</evidence>
<proteinExistence type="inferred from homology"/>
<dbReference type="InterPro" id="IPR018247">
    <property type="entry name" value="EF_Hand_1_Ca_BS"/>
</dbReference>
<comment type="caution">
    <text evidence="8">The sequence shown here is derived from an EMBL/GenBank/DDBJ whole genome shotgun (WGS) entry which is preliminary data.</text>
</comment>
<sequence length="145" mass="16508">MDHLDKELFLRVFNLPGILGERLFSVFDVNNDQQINLEEFINGLSVIIHGSKTSKTQFLFKMYDLNQDGFVSKKDLCTMLFSIVNGGLSILYDLGQSQVDLDEGKPNLNNGTSYEIFVDRLADSAFEINVKILQFESNSQNQFKI</sequence>
<dbReference type="CDD" id="cd00051">
    <property type="entry name" value="EFh"/>
    <property type="match status" value="1"/>
</dbReference>
<evidence type="ECO:0000313" key="8">
    <source>
        <dbReference type="EMBL" id="MES1922908.1"/>
    </source>
</evidence>
<gene>
    <name evidence="8" type="ORF">MHBO_004437</name>
</gene>
<evidence type="ECO:0000256" key="4">
    <source>
        <dbReference type="ARBA" id="ARBA00022737"/>
    </source>
</evidence>
<dbReference type="Pfam" id="PF13499">
    <property type="entry name" value="EF-hand_7"/>
    <property type="match status" value="1"/>
</dbReference>
<keyword evidence="6" id="KW-0449">Lipoprotein</keyword>
<reference evidence="8 9" key="1">
    <citation type="journal article" date="2024" name="BMC Biol.">
        <title>Comparative genomics of Ascetosporea gives new insight into the evolutionary basis for animal parasitism in Rhizaria.</title>
        <authorList>
            <person name="Hiltunen Thoren M."/>
            <person name="Onut-Brannstrom I."/>
            <person name="Alfjorden A."/>
            <person name="Peckova H."/>
            <person name="Swords F."/>
            <person name="Hooper C."/>
            <person name="Holzer A.S."/>
            <person name="Bass D."/>
            <person name="Burki F."/>
        </authorList>
    </citation>
    <scope>NUCLEOTIDE SEQUENCE [LARGE SCALE GENOMIC DNA]</scope>
    <source>
        <strain evidence="8">20-A016</strain>
    </source>
</reference>
<keyword evidence="5" id="KW-0106">Calcium</keyword>
<evidence type="ECO:0000256" key="3">
    <source>
        <dbReference type="ARBA" id="ARBA00022723"/>
    </source>
</evidence>
<evidence type="ECO:0000313" key="9">
    <source>
        <dbReference type="Proteomes" id="UP001439008"/>
    </source>
</evidence>
<dbReference type="SUPFAM" id="SSF47473">
    <property type="entry name" value="EF-hand"/>
    <property type="match status" value="1"/>
</dbReference>
<organism evidence="8 9">
    <name type="scientific">Bonamia ostreae</name>
    <dbReference type="NCBI Taxonomy" id="126728"/>
    <lineage>
        <taxon>Eukaryota</taxon>
        <taxon>Sar</taxon>
        <taxon>Rhizaria</taxon>
        <taxon>Endomyxa</taxon>
        <taxon>Ascetosporea</taxon>
        <taxon>Haplosporida</taxon>
        <taxon>Bonamia</taxon>
    </lineage>
</organism>
<dbReference type="Gene3D" id="1.10.238.10">
    <property type="entry name" value="EF-hand"/>
    <property type="match status" value="1"/>
</dbReference>
<keyword evidence="3" id="KW-0479">Metal-binding</keyword>
<keyword evidence="4" id="KW-0677">Repeat</keyword>
<evidence type="ECO:0000259" key="7">
    <source>
        <dbReference type="PROSITE" id="PS50222"/>
    </source>
</evidence>
<dbReference type="PANTHER" id="PTHR23055:SF178">
    <property type="entry name" value="NEUROCALCIN HOMOLOG"/>
    <property type="match status" value="1"/>
</dbReference>
<evidence type="ECO:0000256" key="1">
    <source>
        <dbReference type="ARBA" id="ARBA00006049"/>
    </source>
</evidence>
<dbReference type="InterPro" id="IPR011992">
    <property type="entry name" value="EF-hand-dom_pair"/>
</dbReference>
<dbReference type="SMART" id="SM00054">
    <property type="entry name" value="EFh"/>
    <property type="match status" value="2"/>
</dbReference>
<feature type="domain" description="EF-hand" evidence="7">
    <location>
        <begin position="21"/>
        <end position="50"/>
    </location>
</feature>
<evidence type="ECO:0000256" key="5">
    <source>
        <dbReference type="ARBA" id="ARBA00022837"/>
    </source>
</evidence>
<accession>A0ABV2ATB7</accession>
<keyword evidence="2" id="KW-0519">Myristate</keyword>
<protein>
    <recommendedName>
        <fullName evidence="7">EF-hand domain-containing protein</fullName>
    </recommendedName>
</protein>
<dbReference type="Proteomes" id="UP001439008">
    <property type="component" value="Unassembled WGS sequence"/>
</dbReference>
<dbReference type="InterPro" id="IPR028846">
    <property type="entry name" value="Recoverin"/>
</dbReference>
<comment type="similarity">
    <text evidence="1">Belongs to the recoverin family.</text>
</comment>
<feature type="domain" description="EF-hand" evidence="7">
    <location>
        <begin position="51"/>
        <end position="86"/>
    </location>
</feature>
<dbReference type="PANTHER" id="PTHR23055">
    <property type="entry name" value="CALCIUM BINDING PROTEINS"/>
    <property type="match status" value="1"/>
</dbReference>
<name>A0ABV2ATB7_9EUKA</name>
<dbReference type="PROSITE" id="PS00018">
    <property type="entry name" value="EF_HAND_1"/>
    <property type="match status" value="2"/>
</dbReference>
<dbReference type="PRINTS" id="PR00450">
    <property type="entry name" value="RECOVERIN"/>
</dbReference>
<evidence type="ECO:0000256" key="6">
    <source>
        <dbReference type="ARBA" id="ARBA00023288"/>
    </source>
</evidence>
<dbReference type="PROSITE" id="PS50222">
    <property type="entry name" value="EF_HAND_2"/>
    <property type="match status" value="2"/>
</dbReference>
<dbReference type="EMBL" id="JBDODL010004003">
    <property type="protein sequence ID" value="MES1922908.1"/>
    <property type="molecule type" value="Genomic_DNA"/>
</dbReference>
<keyword evidence="9" id="KW-1185">Reference proteome</keyword>